<comment type="caution">
    <text evidence="2">The sequence shown here is derived from an EMBL/GenBank/DDBJ whole genome shotgun (WGS) entry which is preliminary data.</text>
</comment>
<name>A0A231H9A8_9NOCA</name>
<dbReference type="InterPro" id="IPR046543">
    <property type="entry name" value="DUF6802"/>
</dbReference>
<proteinExistence type="predicted"/>
<protein>
    <recommendedName>
        <fullName evidence="1">DUF6802 domain-containing protein</fullName>
    </recommendedName>
</protein>
<reference evidence="2 3" key="1">
    <citation type="submission" date="2017-07" db="EMBL/GenBank/DDBJ databases">
        <title>First draft Genome Sequence of Nocardia cerradoensis isolated from human infection.</title>
        <authorList>
            <person name="Carrasco G."/>
        </authorList>
    </citation>
    <scope>NUCLEOTIDE SEQUENCE [LARGE SCALE GENOMIC DNA]</scope>
    <source>
        <strain evidence="2 3">CNM20130759</strain>
    </source>
</reference>
<dbReference type="EMBL" id="NGAF01000004">
    <property type="protein sequence ID" value="OXR45411.1"/>
    <property type="molecule type" value="Genomic_DNA"/>
</dbReference>
<evidence type="ECO:0000313" key="2">
    <source>
        <dbReference type="EMBL" id="OXR45411.1"/>
    </source>
</evidence>
<keyword evidence="3" id="KW-1185">Reference proteome</keyword>
<evidence type="ECO:0000259" key="1">
    <source>
        <dbReference type="Pfam" id="PF20615"/>
    </source>
</evidence>
<feature type="domain" description="DUF6802" evidence="1">
    <location>
        <begin position="1"/>
        <end position="102"/>
    </location>
</feature>
<evidence type="ECO:0000313" key="3">
    <source>
        <dbReference type="Proteomes" id="UP000215506"/>
    </source>
</evidence>
<dbReference type="Pfam" id="PF20615">
    <property type="entry name" value="DUF6802"/>
    <property type="match status" value="1"/>
</dbReference>
<dbReference type="RefSeq" id="WP_030513482.1">
    <property type="nucleotide sequence ID" value="NZ_JAAXOR010000007.1"/>
</dbReference>
<gene>
    <name evidence="2" type="ORF">B7C42_02536</name>
</gene>
<accession>A0A231H9A8</accession>
<organism evidence="2 3">
    <name type="scientific">Nocardia cerradoensis</name>
    <dbReference type="NCBI Taxonomy" id="85688"/>
    <lineage>
        <taxon>Bacteria</taxon>
        <taxon>Bacillati</taxon>
        <taxon>Actinomycetota</taxon>
        <taxon>Actinomycetes</taxon>
        <taxon>Mycobacteriales</taxon>
        <taxon>Nocardiaceae</taxon>
        <taxon>Nocardia</taxon>
    </lineage>
</organism>
<dbReference type="GeneID" id="66719047"/>
<dbReference type="AlphaFoldDB" id="A0A231H9A8"/>
<sequence>MIHSGDLPGLDLPEVDAHSDLGGIGAVELNHPSQDIDADGILDTETFHSDHSMEVWSDMDHDGYADHVSIVDDGGDYSAWEFHHYPDGRTEWVQVDKGKMGK</sequence>
<dbReference type="Proteomes" id="UP000215506">
    <property type="component" value="Unassembled WGS sequence"/>
</dbReference>